<reference evidence="1" key="1">
    <citation type="submission" date="2022-02" db="EMBL/GenBank/DDBJ databases">
        <title>Plant Genome Project.</title>
        <authorList>
            <person name="Zhang R.-G."/>
        </authorList>
    </citation>
    <scope>NUCLEOTIDE SEQUENCE</scope>
    <source>
        <strain evidence="1">AT1</strain>
    </source>
</reference>
<name>A0ACC0N6S3_RHOML</name>
<evidence type="ECO:0000313" key="1">
    <source>
        <dbReference type="EMBL" id="KAI8549037.1"/>
    </source>
</evidence>
<organism evidence="1 2">
    <name type="scientific">Rhododendron molle</name>
    <name type="common">Chinese azalea</name>
    <name type="synonym">Azalea mollis</name>
    <dbReference type="NCBI Taxonomy" id="49168"/>
    <lineage>
        <taxon>Eukaryota</taxon>
        <taxon>Viridiplantae</taxon>
        <taxon>Streptophyta</taxon>
        <taxon>Embryophyta</taxon>
        <taxon>Tracheophyta</taxon>
        <taxon>Spermatophyta</taxon>
        <taxon>Magnoliopsida</taxon>
        <taxon>eudicotyledons</taxon>
        <taxon>Gunneridae</taxon>
        <taxon>Pentapetalae</taxon>
        <taxon>asterids</taxon>
        <taxon>Ericales</taxon>
        <taxon>Ericaceae</taxon>
        <taxon>Ericoideae</taxon>
        <taxon>Rhodoreae</taxon>
        <taxon>Rhododendron</taxon>
    </lineage>
</organism>
<keyword evidence="2" id="KW-1185">Reference proteome</keyword>
<dbReference type="Proteomes" id="UP001062846">
    <property type="component" value="Chromosome 7"/>
</dbReference>
<gene>
    <name evidence="1" type="ORF">RHMOL_Rhmol07G0320300</name>
</gene>
<sequence length="100" mass="11506">MRNSSSNNFICNVDAELVEVMLDVKEVTVLVSTALFSGISMSLVSKKPSWIGSRDSRRKGEWRRGFKSLNKLEQLEICLWGLRKKGDEEYLRMALKRMHA</sequence>
<dbReference type="EMBL" id="CM046394">
    <property type="protein sequence ID" value="KAI8549037.1"/>
    <property type="molecule type" value="Genomic_DNA"/>
</dbReference>
<comment type="caution">
    <text evidence="1">The sequence shown here is derived from an EMBL/GenBank/DDBJ whole genome shotgun (WGS) entry which is preliminary data.</text>
</comment>
<evidence type="ECO:0000313" key="2">
    <source>
        <dbReference type="Proteomes" id="UP001062846"/>
    </source>
</evidence>
<proteinExistence type="predicted"/>
<protein>
    <submittedName>
        <fullName evidence="1">Uncharacterized protein</fullName>
    </submittedName>
</protein>
<accession>A0ACC0N6S3</accession>